<name>A0A834EKC2_9CHIR</name>
<organism evidence="1 2">
    <name type="scientific">Phyllostomus discolor</name>
    <name type="common">pale spear-nosed bat</name>
    <dbReference type="NCBI Taxonomy" id="89673"/>
    <lineage>
        <taxon>Eukaryota</taxon>
        <taxon>Metazoa</taxon>
        <taxon>Chordata</taxon>
        <taxon>Craniata</taxon>
        <taxon>Vertebrata</taxon>
        <taxon>Euteleostomi</taxon>
        <taxon>Mammalia</taxon>
        <taxon>Eutheria</taxon>
        <taxon>Laurasiatheria</taxon>
        <taxon>Chiroptera</taxon>
        <taxon>Yangochiroptera</taxon>
        <taxon>Phyllostomidae</taxon>
        <taxon>Phyllostominae</taxon>
        <taxon>Phyllostomus</taxon>
    </lineage>
</organism>
<comment type="caution">
    <text evidence="1">The sequence shown here is derived from an EMBL/GenBank/DDBJ whole genome shotgun (WGS) entry which is preliminary data.</text>
</comment>
<protein>
    <submittedName>
        <fullName evidence="1">Uncharacterized protein</fullName>
    </submittedName>
</protein>
<evidence type="ECO:0000313" key="2">
    <source>
        <dbReference type="Proteomes" id="UP000664940"/>
    </source>
</evidence>
<accession>A0A834EKC2</accession>
<evidence type="ECO:0000313" key="1">
    <source>
        <dbReference type="EMBL" id="KAF6120064.1"/>
    </source>
</evidence>
<dbReference type="EMBL" id="JABVXQ010000003">
    <property type="protein sequence ID" value="KAF6120064.1"/>
    <property type="molecule type" value="Genomic_DNA"/>
</dbReference>
<dbReference type="AlphaFoldDB" id="A0A834EKC2"/>
<proteinExistence type="predicted"/>
<reference evidence="1 2" key="1">
    <citation type="journal article" date="2020" name="Nature">
        <title>Six reference-quality genomes reveal evolution of bat adaptations.</title>
        <authorList>
            <person name="Jebb D."/>
            <person name="Huang Z."/>
            <person name="Pippel M."/>
            <person name="Hughes G.M."/>
            <person name="Lavrichenko K."/>
            <person name="Devanna P."/>
            <person name="Winkler S."/>
            <person name="Jermiin L.S."/>
            <person name="Skirmuntt E.C."/>
            <person name="Katzourakis A."/>
            <person name="Burkitt-Gray L."/>
            <person name="Ray D.A."/>
            <person name="Sullivan K.A.M."/>
            <person name="Roscito J.G."/>
            <person name="Kirilenko B.M."/>
            <person name="Davalos L.M."/>
            <person name="Corthals A.P."/>
            <person name="Power M.L."/>
            <person name="Jones G."/>
            <person name="Ransome R.D."/>
            <person name="Dechmann D.K.N."/>
            <person name="Locatelli A.G."/>
            <person name="Puechmaille S.J."/>
            <person name="Fedrigo O."/>
            <person name="Jarvis E.D."/>
            <person name="Hiller M."/>
            <person name="Vernes S.C."/>
            <person name="Myers E.W."/>
            <person name="Teeling E.C."/>
        </authorList>
    </citation>
    <scope>NUCLEOTIDE SEQUENCE [LARGE SCALE GENOMIC DNA]</scope>
    <source>
        <strain evidence="1">Bat1K_MPI-CBG_1</strain>
    </source>
</reference>
<gene>
    <name evidence="1" type="ORF">HJG60_010390</name>
</gene>
<sequence>MERCALKNTKILLLKWKFRSWPRHLPPCCSAIITCHCNYCSMPLHANYIHIYLIVCFAILHLTRQLSELLEGHPGGDTVGTATGVLVAVAFKALGCLSREVASGVLSGRAHTCLGGWDSPPNLAFVFTPLFWGQVPDEREGLEARASAMSLRGVRRSSIAKINSNSTQCYEK</sequence>
<dbReference type="Proteomes" id="UP000664940">
    <property type="component" value="Unassembled WGS sequence"/>
</dbReference>